<dbReference type="PANTHER" id="PTHR39226">
    <property type="entry name" value="RIKEN CDNA 1700013G24 GENE"/>
    <property type="match status" value="1"/>
</dbReference>
<organism evidence="2">
    <name type="scientific">Castor canadensis</name>
    <name type="common">American beaver</name>
    <dbReference type="NCBI Taxonomy" id="51338"/>
    <lineage>
        <taxon>Eukaryota</taxon>
        <taxon>Metazoa</taxon>
        <taxon>Chordata</taxon>
        <taxon>Craniata</taxon>
        <taxon>Vertebrata</taxon>
        <taxon>Euteleostomi</taxon>
        <taxon>Mammalia</taxon>
        <taxon>Eutheria</taxon>
        <taxon>Euarchontoglires</taxon>
        <taxon>Glires</taxon>
        <taxon>Rodentia</taxon>
        <taxon>Castorimorpha</taxon>
        <taxon>Castoridae</taxon>
        <taxon>Castor</taxon>
    </lineage>
</organism>
<dbReference type="GeneID" id="109694913"/>
<name>A0A8B7VM29_CASCN</name>
<dbReference type="PANTHER" id="PTHR39226:SF1">
    <property type="entry name" value="RIKEN CDNA 1700013G24 GENE"/>
    <property type="match status" value="1"/>
</dbReference>
<dbReference type="OrthoDB" id="9828295at2759"/>
<dbReference type="KEGG" id="ccan:109694913"/>
<proteinExistence type="predicted"/>
<dbReference type="Proteomes" id="UP001732720">
    <property type="component" value="Chromosome 7"/>
</dbReference>
<accession>A0A8B7VM29</accession>
<gene>
    <name evidence="2" type="primary">LOC109694913</name>
</gene>
<evidence type="ECO:0000313" key="1">
    <source>
        <dbReference type="Proteomes" id="UP001732720"/>
    </source>
</evidence>
<sequence>MSGPQVNQSNTCSRLSHPNHTSLAPQTTGWTQCSGLNNFKGLRTRIPSSSEFSTCSNHSEPSFNPSSPRLPRGKICMGRPYNSKCVETSHLVRDHKVVRKSTCHRSNPHCLLCTDGPRGPSSPTFLDQLIKGISYLDRSTNAFSNPKTLNLPRLAVNYLERAANSLYLDHLEHSPTHSYYSPSASMAPPDHPSTSTCMVPSTRDASALQCLAGSTSMNRQPQPPSLNPMLPLRSGIKLPELPLFGNGFFSLGRLPKFWEAIRSGWSGEPEPMSKPPTWW</sequence>
<keyword evidence="1" id="KW-1185">Reference proteome</keyword>
<dbReference type="RefSeq" id="XP_020032703.2">
    <property type="nucleotide sequence ID" value="XM_020177114.2"/>
</dbReference>
<protein>
    <submittedName>
        <fullName evidence="2">Uncharacterized protein</fullName>
    </submittedName>
</protein>
<reference evidence="2" key="1">
    <citation type="submission" date="2025-08" db="UniProtKB">
        <authorList>
            <consortium name="RefSeq"/>
        </authorList>
    </citation>
    <scope>IDENTIFICATION</scope>
</reference>
<evidence type="ECO:0000313" key="2">
    <source>
        <dbReference type="RefSeq" id="XP_020032703.2"/>
    </source>
</evidence>